<keyword evidence="5" id="KW-0547">Nucleotide-binding</keyword>
<dbReference type="RefSeq" id="WP_261964429.1">
    <property type="nucleotide sequence ID" value="NZ_BAAAXA010000001.1"/>
</dbReference>
<proteinExistence type="predicted"/>
<dbReference type="Pfam" id="PF07730">
    <property type="entry name" value="HisKA_3"/>
    <property type="match status" value="1"/>
</dbReference>
<dbReference type="Proteomes" id="UP001143480">
    <property type="component" value="Unassembled WGS sequence"/>
</dbReference>
<evidence type="ECO:0000256" key="4">
    <source>
        <dbReference type="ARBA" id="ARBA00022679"/>
    </source>
</evidence>
<dbReference type="InterPro" id="IPR036890">
    <property type="entry name" value="HATPase_C_sf"/>
</dbReference>
<dbReference type="InterPro" id="IPR011712">
    <property type="entry name" value="Sig_transdc_His_kin_sub3_dim/P"/>
</dbReference>
<comment type="caution">
    <text evidence="12">The sequence shown here is derived from an EMBL/GenBank/DDBJ whole genome shotgun (WGS) entry which is preliminary data.</text>
</comment>
<evidence type="ECO:0000256" key="3">
    <source>
        <dbReference type="ARBA" id="ARBA00022553"/>
    </source>
</evidence>
<evidence type="ECO:0000256" key="9">
    <source>
        <dbReference type="SAM" id="Phobius"/>
    </source>
</evidence>
<dbReference type="GO" id="GO:0000155">
    <property type="term" value="F:phosphorelay sensor kinase activity"/>
    <property type="evidence" value="ECO:0007669"/>
    <property type="project" value="InterPro"/>
</dbReference>
<keyword evidence="6 12" id="KW-0418">Kinase</keyword>
<keyword evidence="8" id="KW-0902">Two-component regulatory system</keyword>
<keyword evidence="7" id="KW-0067">ATP-binding</keyword>
<name>A0A9W6KR68_9ACTN</name>
<reference evidence="12" key="2">
    <citation type="submission" date="2023-01" db="EMBL/GenBank/DDBJ databases">
        <authorList>
            <person name="Sun Q."/>
            <person name="Evtushenko L."/>
        </authorList>
    </citation>
    <scope>NUCLEOTIDE SEQUENCE</scope>
    <source>
        <strain evidence="12">VKM Ac-1321</strain>
    </source>
</reference>
<keyword evidence="13" id="KW-1185">Reference proteome</keyword>
<accession>A0A9W6KR68</accession>
<dbReference type="Pfam" id="PF02518">
    <property type="entry name" value="HATPase_c"/>
    <property type="match status" value="1"/>
</dbReference>
<dbReference type="GO" id="GO:0005524">
    <property type="term" value="F:ATP binding"/>
    <property type="evidence" value="ECO:0007669"/>
    <property type="project" value="UniProtKB-KW"/>
</dbReference>
<keyword evidence="3" id="KW-0597">Phosphoprotein</keyword>
<evidence type="ECO:0000313" key="12">
    <source>
        <dbReference type="EMBL" id="GLL06098.1"/>
    </source>
</evidence>
<feature type="domain" description="Signal transduction histidine kinase subgroup 3 dimerisation and phosphoacceptor" evidence="11">
    <location>
        <begin position="172"/>
        <end position="236"/>
    </location>
</feature>
<dbReference type="GO" id="GO:0046983">
    <property type="term" value="F:protein dimerization activity"/>
    <property type="evidence" value="ECO:0007669"/>
    <property type="project" value="InterPro"/>
</dbReference>
<evidence type="ECO:0000259" key="11">
    <source>
        <dbReference type="Pfam" id="PF07730"/>
    </source>
</evidence>
<keyword evidence="9" id="KW-0812">Transmembrane</keyword>
<keyword evidence="9" id="KW-0472">Membrane</keyword>
<keyword evidence="4" id="KW-0808">Transferase</keyword>
<organism evidence="12 13">
    <name type="scientific">Dactylosporangium matsuzakiense</name>
    <dbReference type="NCBI Taxonomy" id="53360"/>
    <lineage>
        <taxon>Bacteria</taxon>
        <taxon>Bacillati</taxon>
        <taxon>Actinomycetota</taxon>
        <taxon>Actinomycetes</taxon>
        <taxon>Micromonosporales</taxon>
        <taxon>Micromonosporaceae</taxon>
        <taxon>Dactylosporangium</taxon>
    </lineage>
</organism>
<dbReference type="InterPro" id="IPR050482">
    <property type="entry name" value="Sensor_HK_TwoCompSys"/>
</dbReference>
<sequence length="383" mass="40477">MRMRVDVAVAAAVAAICAIVLSGRTGATQHGGGPLDWAACVLLPAPLIWRRRAPVLVLWGSALLLVLLGPARIESPAGLFVPLAALHAVARYRPARFVWPGVAAVVLPGWLNRLDEAFPWTAFAAVTAITVAAALIGINQRTRHAYLTALEDRARRLELDRDREARLAVAEERTRIARDMHDIVAHNLAVMVALADGAAATVPADPGRAADVMRQASATGRQALDDMRRLVGLLRRGTVGPPRRSPVAPQPGLDDLDALVDGVRAAGVRVALIRDGTPGPWGPGAGLVVYRIVQEALTNTLKHAGPDAAAEVRLRFGERSAELTIVDDGAGRAAGTPDAADRHGLTGMRERAAFYGGAVEAGPRDGAGWQVRTRLSFESPVLA</sequence>
<reference evidence="12" key="1">
    <citation type="journal article" date="2014" name="Int. J. Syst. Evol. Microbiol.">
        <title>Complete genome sequence of Corynebacterium casei LMG S-19264T (=DSM 44701T), isolated from a smear-ripened cheese.</title>
        <authorList>
            <consortium name="US DOE Joint Genome Institute (JGI-PGF)"/>
            <person name="Walter F."/>
            <person name="Albersmeier A."/>
            <person name="Kalinowski J."/>
            <person name="Ruckert C."/>
        </authorList>
    </citation>
    <scope>NUCLEOTIDE SEQUENCE</scope>
    <source>
        <strain evidence="12">VKM Ac-1321</strain>
    </source>
</reference>
<dbReference type="Gene3D" id="1.20.5.1930">
    <property type="match status" value="1"/>
</dbReference>
<feature type="transmembrane region" description="Helical" evidence="9">
    <location>
        <begin position="117"/>
        <end position="138"/>
    </location>
</feature>
<evidence type="ECO:0000313" key="13">
    <source>
        <dbReference type="Proteomes" id="UP001143480"/>
    </source>
</evidence>
<evidence type="ECO:0000256" key="5">
    <source>
        <dbReference type="ARBA" id="ARBA00022741"/>
    </source>
</evidence>
<evidence type="ECO:0000256" key="2">
    <source>
        <dbReference type="ARBA" id="ARBA00012438"/>
    </source>
</evidence>
<dbReference type="EC" id="2.7.13.3" evidence="2"/>
<dbReference type="PANTHER" id="PTHR24421">
    <property type="entry name" value="NITRATE/NITRITE SENSOR PROTEIN NARX-RELATED"/>
    <property type="match status" value="1"/>
</dbReference>
<dbReference type="EMBL" id="BSFP01000067">
    <property type="protein sequence ID" value="GLL06098.1"/>
    <property type="molecule type" value="Genomic_DNA"/>
</dbReference>
<evidence type="ECO:0000256" key="6">
    <source>
        <dbReference type="ARBA" id="ARBA00022777"/>
    </source>
</evidence>
<dbReference type="InterPro" id="IPR003594">
    <property type="entry name" value="HATPase_dom"/>
</dbReference>
<dbReference type="Gene3D" id="3.30.565.10">
    <property type="entry name" value="Histidine kinase-like ATPase, C-terminal domain"/>
    <property type="match status" value="1"/>
</dbReference>
<evidence type="ECO:0000256" key="7">
    <source>
        <dbReference type="ARBA" id="ARBA00022840"/>
    </source>
</evidence>
<dbReference type="PANTHER" id="PTHR24421:SF10">
    <property type="entry name" value="NITRATE_NITRITE SENSOR PROTEIN NARQ"/>
    <property type="match status" value="1"/>
</dbReference>
<evidence type="ECO:0000259" key="10">
    <source>
        <dbReference type="Pfam" id="PF02518"/>
    </source>
</evidence>
<dbReference type="AlphaFoldDB" id="A0A9W6KR68"/>
<comment type="catalytic activity">
    <reaction evidence="1">
        <text>ATP + protein L-histidine = ADP + protein N-phospho-L-histidine.</text>
        <dbReference type="EC" id="2.7.13.3"/>
    </reaction>
</comment>
<dbReference type="SUPFAM" id="SSF55874">
    <property type="entry name" value="ATPase domain of HSP90 chaperone/DNA topoisomerase II/histidine kinase"/>
    <property type="match status" value="1"/>
</dbReference>
<protein>
    <recommendedName>
        <fullName evidence="2">histidine kinase</fullName>
        <ecNumber evidence="2">2.7.13.3</ecNumber>
    </recommendedName>
</protein>
<evidence type="ECO:0000256" key="1">
    <source>
        <dbReference type="ARBA" id="ARBA00000085"/>
    </source>
</evidence>
<dbReference type="CDD" id="cd16917">
    <property type="entry name" value="HATPase_UhpB-NarQ-NarX-like"/>
    <property type="match status" value="1"/>
</dbReference>
<dbReference type="GO" id="GO:0016020">
    <property type="term" value="C:membrane"/>
    <property type="evidence" value="ECO:0007669"/>
    <property type="project" value="InterPro"/>
</dbReference>
<evidence type="ECO:0000256" key="8">
    <source>
        <dbReference type="ARBA" id="ARBA00023012"/>
    </source>
</evidence>
<gene>
    <name evidence="12" type="ORF">GCM10017581_078460</name>
</gene>
<feature type="domain" description="Histidine kinase/HSP90-like ATPase" evidence="10">
    <location>
        <begin position="289"/>
        <end position="377"/>
    </location>
</feature>
<keyword evidence="9" id="KW-1133">Transmembrane helix</keyword>